<dbReference type="Pfam" id="PF04324">
    <property type="entry name" value="Fer2_BFD"/>
    <property type="match status" value="1"/>
</dbReference>
<comment type="caution">
    <text evidence="8">The sequence shown here is derived from an EMBL/GenBank/DDBJ whole genome shotgun (WGS) entry which is preliminary data.</text>
</comment>
<dbReference type="Proteomes" id="UP001597391">
    <property type="component" value="Unassembled WGS sequence"/>
</dbReference>
<dbReference type="PANTHER" id="PTHR43809:SF1">
    <property type="entry name" value="NITRITE REDUCTASE (NADH) LARGE SUBUNIT"/>
    <property type="match status" value="1"/>
</dbReference>
<keyword evidence="9" id="KW-1185">Reference proteome</keyword>
<gene>
    <name evidence="8" type="ORF">ACFSYH_13050</name>
</gene>
<evidence type="ECO:0000313" key="9">
    <source>
        <dbReference type="Proteomes" id="UP001597391"/>
    </source>
</evidence>
<evidence type="ECO:0000256" key="1">
    <source>
        <dbReference type="ARBA" id="ARBA00001966"/>
    </source>
</evidence>
<dbReference type="EMBL" id="JBHUOP010000006">
    <property type="protein sequence ID" value="MFD2841487.1"/>
    <property type="molecule type" value="Genomic_DNA"/>
</dbReference>
<dbReference type="InterPro" id="IPR007419">
    <property type="entry name" value="BFD-like_2Fe2S-bd_dom"/>
</dbReference>
<evidence type="ECO:0000256" key="5">
    <source>
        <dbReference type="ARBA" id="ARBA00023004"/>
    </source>
</evidence>
<keyword evidence="2" id="KW-0349">Heme</keyword>
<evidence type="ECO:0000313" key="8">
    <source>
        <dbReference type="EMBL" id="MFD2841487.1"/>
    </source>
</evidence>
<evidence type="ECO:0000256" key="4">
    <source>
        <dbReference type="ARBA" id="ARBA00023002"/>
    </source>
</evidence>
<reference evidence="9" key="1">
    <citation type="journal article" date="2019" name="Int. J. Syst. Evol. Microbiol.">
        <title>The Global Catalogue of Microorganisms (GCM) 10K type strain sequencing project: providing services to taxonomists for standard genome sequencing and annotation.</title>
        <authorList>
            <consortium name="The Broad Institute Genomics Platform"/>
            <consortium name="The Broad Institute Genome Sequencing Center for Infectious Disease"/>
            <person name="Wu L."/>
            <person name="Ma J."/>
        </authorList>
    </citation>
    <scope>NUCLEOTIDE SEQUENCE [LARGE SCALE GENOMIC DNA]</scope>
    <source>
        <strain evidence="9">KCTC 33576</strain>
    </source>
</reference>
<keyword evidence="3" id="KW-0479">Metal-binding</keyword>
<dbReference type="PANTHER" id="PTHR43809">
    <property type="entry name" value="NITRITE REDUCTASE (NADH) LARGE SUBUNIT"/>
    <property type="match status" value="1"/>
</dbReference>
<feature type="domain" description="BFD-like [2Fe-2S]-binding" evidence="7">
    <location>
        <begin position="40"/>
        <end position="88"/>
    </location>
</feature>
<keyword evidence="4" id="KW-0560">Oxidoreductase</keyword>
<sequence length="98" mass="10017">MDTIADPLAAIRNLVGADEPEAAVVPASAEDCATFDDDAIVCTCANVNAGEIRNLVRSGTCNSLDDIQVKTRAGGGCGACLPFVAGIVQVEIGLRPQD</sequence>
<dbReference type="RefSeq" id="WP_377467524.1">
    <property type="nucleotide sequence ID" value="NZ_JBHUOP010000006.1"/>
</dbReference>
<keyword evidence="6" id="KW-0411">Iron-sulfur</keyword>
<organism evidence="8 9">
    <name type="scientific">Populibacterium corticicola</name>
    <dbReference type="NCBI Taxonomy" id="1812826"/>
    <lineage>
        <taxon>Bacteria</taxon>
        <taxon>Bacillati</taxon>
        <taxon>Actinomycetota</taxon>
        <taxon>Actinomycetes</taxon>
        <taxon>Micrococcales</taxon>
        <taxon>Jonesiaceae</taxon>
        <taxon>Populibacterium</taxon>
    </lineage>
</organism>
<evidence type="ECO:0000259" key="7">
    <source>
        <dbReference type="Pfam" id="PF04324"/>
    </source>
</evidence>
<evidence type="ECO:0000256" key="2">
    <source>
        <dbReference type="ARBA" id="ARBA00022617"/>
    </source>
</evidence>
<dbReference type="Gene3D" id="1.10.10.1100">
    <property type="entry name" value="BFD-like [2Fe-2S]-binding domain"/>
    <property type="match status" value="1"/>
</dbReference>
<evidence type="ECO:0000256" key="6">
    <source>
        <dbReference type="ARBA" id="ARBA00023014"/>
    </source>
</evidence>
<protein>
    <submittedName>
        <fullName evidence="8">(2Fe-2S)-binding protein</fullName>
    </submittedName>
</protein>
<accession>A0ABW5XI05</accession>
<proteinExistence type="predicted"/>
<evidence type="ECO:0000256" key="3">
    <source>
        <dbReference type="ARBA" id="ARBA00022723"/>
    </source>
</evidence>
<dbReference type="InterPro" id="IPR052034">
    <property type="entry name" value="NasD-like"/>
</dbReference>
<dbReference type="InterPro" id="IPR041854">
    <property type="entry name" value="BFD-like_2Fe2S-bd_dom_sf"/>
</dbReference>
<keyword evidence="5" id="KW-0408">Iron</keyword>
<name>A0ABW5XI05_9MICO</name>
<comment type="cofactor">
    <cofactor evidence="1">
        <name>[4Fe-4S] cluster</name>
        <dbReference type="ChEBI" id="CHEBI:49883"/>
    </cofactor>
</comment>